<proteinExistence type="predicted"/>
<protein>
    <recommendedName>
        <fullName evidence="2">Helix-hairpin-helix DNA-binding motif class 1 domain-containing protein</fullName>
    </recommendedName>
</protein>
<dbReference type="InterPro" id="IPR010994">
    <property type="entry name" value="RuvA_2-like"/>
</dbReference>
<dbReference type="EMBL" id="BDQX01000458">
    <property type="protein sequence ID" value="GBG12228.1"/>
    <property type="molecule type" value="Genomic_DNA"/>
</dbReference>
<dbReference type="InterPro" id="IPR004509">
    <property type="entry name" value="Competence_ComEA_HhH"/>
</dbReference>
<dbReference type="AlphaFoldDB" id="A0A2R5F3E4"/>
<name>A0A2R5F3E4_9BACL</name>
<feature type="domain" description="Helix-hairpin-helix DNA-binding motif class 1" evidence="2">
    <location>
        <begin position="147"/>
        <end position="166"/>
    </location>
</feature>
<dbReference type="NCBIfam" id="TIGR00426">
    <property type="entry name" value="competence protein ComEA helix-hairpin-helix repeat region"/>
    <property type="match status" value="1"/>
</dbReference>
<feature type="compositionally biased region" description="Polar residues" evidence="1">
    <location>
        <begin position="94"/>
        <end position="104"/>
    </location>
</feature>
<dbReference type="SMART" id="SM00278">
    <property type="entry name" value="HhH1"/>
    <property type="match status" value="2"/>
</dbReference>
<sequence length="171" mass="17024">MNEMMESSLSGMVDENGAGVTANNEKNPAEQGNADGDEVSGGSNGIAGAPGAEKKGNDNNGDSVSEAAGTADTGNSTSEESAGEVKSGDGGATNAGTLGQSSFASDGRLDINRADAGQLDGLKGIGPSKAQAIVDDREQNGPFRSVDDLLRVKGIGEKLLASIKESVVALP</sequence>
<dbReference type="GO" id="GO:0015628">
    <property type="term" value="P:protein secretion by the type II secretion system"/>
    <property type="evidence" value="ECO:0007669"/>
    <property type="project" value="TreeGrafter"/>
</dbReference>
<dbReference type="InterPro" id="IPR003583">
    <property type="entry name" value="Hlx-hairpin-Hlx_DNA-bd_motif"/>
</dbReference>
<feature type="region of interest" description="Disordered" evidence="1">
    <location>
        <begin position="1"/>
        <end position="105"/>
    </location>
</feature>
<accession>A0A2R5F3E4</accession>
<organism evidence="3 4">
    <name type="scientific">Paenibacillus agaridevorans</name>
    <dbReference type="NCBI Taxonomy" id="171404"/>
    <lineage>
        <taxon>Bacteria</taxon>
        <taxon>Bacillati</taxon>
        <taxon>Bacillota</taxon>
        <taxon>Bacilli</taxon>
        <taxon>Bacillales</taxon>
        <taxon>Paenibacillaceae</taxon>
        <taxon>Paenibacillus</taxon>
    </lineage>
</organism>
<evidence type="ECO:0000313" key="4">
    <source>
        <dbReference type="Proteomes" id="UP000245202"/>
    </source>
</evidence>
<evidence type="ECO:0000256" key="1">
    <source>
        <dbReference type="SAM" id="MobiDB-lite"/>
    </source>
</evidence>
<dbReference type="SUPFAM" id="SSF47781">
    <property type="entry name" value="RuvA domain 2-like"/>
    <property type="match status" value="1"/>
</dbReference>
<dbReference type="PANTHER" id="PTHR21180:SF32">
    <property type="entry name" value="ENDONUCLEASE_EXONUCLEASE_PHOSPHATASE FAMILY DOMAIN-CONTAINING PROTEIN 1"/>
    <property type="match status" value="1"/>
</dbReference>
<evidence type="ECO:0000259" key="2">
    <source>
        <dbReference type="SMART" id="SM00278"/>
    </source>
</evidence>
<evidence type="ECO:0000313" key="3">
    <source>
        <dbReference type="EMBL" id="GBG12228.1"/>
    </source>
</evidence>
<dbReference type="Gene3D" id="1.10.150.280">
    <property type="entry name" value="AF1531-like domain"/>
    <property type="match status" value="1"/>
</dbReference>
<reference evidence="3 4" key="1">
    <citation type="submission" date="2017-08" db="EMBL/GenBank/DDBJ databases">
        <title>Substantial Increase in Enzyme Production by Combined Drug-Resistance Mutations in Paenibacillus agaridevorans.</title>
        <authorList>
            <person name="Tanaka Y."/>
            <person name="Funane K."/>
            <person name="Hosaka T."/>
            <person name="Shiwa Y."/>
            <person name="Fujita N."/>
            <person name="Miyazaki T."/>
            <person name="Yoshikawa H."/>
            <person name="Murakami K."/>
            <person name="Kasahara K."/>
            <person name="Inaoka T."/>
            <person name="Hiraga Y."/>
            <person name="Ochi K."/>
        </authorList>
    </citation>
    <scope>NUCLEOTIDE SEQUENCE [LARGE SCALE GENOMIC DNA]</scope>
    <source>
        <strain evidence="3 4">T-3040</strain>
    </source>
</reference>
<gene>
    <name evidence="3" type="ORF">PAT3040_07095</name>
</gene>
<dbReference type="GO" id="GO:0003677">
    <property type="term" value="F:DNA binding"/>
    <property type="evidence" value="ECO:0007669"/>
    <property type="project" value="InterPro"/>
</dbReference>
<dbReference type="GO" id="GO:0015627">
    <property type="term" value="C:type II protein secretion system complex"/>
    <property type="evidence" value="ECO:0007669"/>
    <property type="project" value="TreeGrafter"/>
</dbReference>
<feature type="domain" description="Helix-hairpin-helix DNA-binding motif class 1" evidence="2">
    <location>
        <begin position="117"/>
        <end position="136"/>
    </location>
</feature>
<comment type="caution">
    <text evidence="3">The sequence shown here is derived from an EMBL/GenBank/DDBJ whole genome shotgun (WGS) entry which is preliminary data.</text>
</comment>
<dbReference type="InterPro" id="IPR051675">
    <property type="entry name" value="Endo/Exo/Phosphatase_dom_1"/>
</dbReference>
<keyword evidence="4" id="KW-1185">Reference proteome</keyword>
<dbReference type="Pfam" id="PF12836">
    <property type="entry name" value="HHH_3"/>
    <property type="match status" value="1"/>
</dbReference>
<feature type="compositionally biased region" description="Polar residues" evidence="1">
    <location>
        <begin position="1"/>
        <end position="10"/>
    </location>
</feature>
<dbReference type="PANTHER" id="PTHR21180">
    <property type="entry name" value="ENDONUCLEASE/EXONUCLEASE/PHOSPHATASE FAMILY DOMAIN-CONTAINING PROTEIN 1"/>
    <property type="match status" value="1"/>
</dbReference>
<dbReference type="Proteomes" id="UP000245202">
    <property type="component" value="Unassembled WGS sequence"/>
</dbReference>
<dbReference type="GO" id="GO:0006281">
    <property type="term" value="P:DNA repair"/>
    <property type="evidence" value="ECO:0007669"/>
    <property type="project" value="InterPro"/>
</dbReference>